<dbReference type="InterPro" id="IPR038116">
    <property type="entry name" value="TrpR-like_sf"/>
</dbReference>
<evidence type="ECO:0008006" key="3">
    <source>
        <dbReference type="Google" id="ProtNLM"/>
    </source>
</evidence>
<dbReference type="InterPro" id="IPR010921">
    <property type="entry name" value="Trp_repressor/repl_initiator"/>
</dbReference>
<dbReference type="PANTHER" id="PTHR40080">
    <property type="entry name" value="LMO1763 PROTEIN"/>
    <property type="match status" value="1"/>
</dbReference>
<evidence type="ECO:0000313" key="2">
    <source>
        <dbReference type="Proteomes" id="UP000178170"/>
    </source>
</evidence>
<organism evidence="1 2">
    <name type="scientific">Candidatus Wildermuthbacteria bacterium RIFCSPHIGHO2_01_FULL_48_27b</name>
    <dbReference type="NCBI Taxonomy" id="1802447"/>
    <lineage>
        <taxon>Bacteria</taxon>
        <taxon>Candidatus Wildermuthiibacteriota</taxon>
    </lineage>
</organism>
<dbReference type="Proteomes" id="UP000178170">
    <property type="component" value="Unassembled WGS sequence"/>
</dbReference>
<dbReference type="InterPro" id="IPR013368">
    <property type="entry name" value="YecD_YerC"/>
</dbReference>
<dbReference type="Gene3D" id="1.10.1270.10">
    <property type="entry name" value="TrpR-like"/>
    <property type="match status" value="1"/>
</dbReference>
<dbReference type="GO" id="GO:0043565">
    <property type="term" value="F:sequence-specific DNA binding"/>
    <property type="evidence" value="ECO:0007669"/>
    <property type="project" value="InterPro"/>
</dbReference>
<dbReference type="Pfam" id="PF01371">
    <property type="entry name" value="Trp_repressor"/>
    <property type="match status" value="1"/>
</dbReference>
<dbReference type="NCBIfam" id="TIGR02531">
    <property type="entry name" value="yecD_yerC"/>
    <property type="match status" value="1"/>
</dbReference>
<gene>
    <name evidence="1" type="ORF">A2843_02320</name>
</gene>
<accession>A0A1G2QWW4</accession>
<sequence>MMEKWNNKTTEELFEAICALKTTNEAKKFLRDLLTEQEIIEFGKRWQVARMLSKAKPYSEIVRATGLSSTTIARISRWLNKGMGGYKLMINRLSNNHHHNLTLARRG</sequence>
<evidence type="ECO:0000313" key="1">
    <source>
        <dbReference type="EMBL" id="OHA64502.1"/>
    </source>
</evidence>
<dbReference type="SUPFAM" id="SSF48295">
    <property type="entry name" value="TrpR-like"/>
    <property type="match status" value="1"/>
</dbReference>
<comment type="caution">
    <text evidence="1">The sequence shown here is derived from an EMBL/GenBank/DDBJ whole genome shotgun (WGS) entry which is preliminary data.</text>
</comment>
<dbReference type="PIRSF" id="PIRSF012508">
    <property type="entry name" value="YerC"/>
    <property type="match status" value="1"/>
</dbReference>
<dbReference type="GO" id="GO:0003700">
    <property type="term" value="F:DNA-binding transcription factor activity"/>
    <property type="evidence" value="ECO:0007669"/>
    <property type="project" value="InterPro"/>
</dbReference>
<dbReference type="InterPro" id="IPR000831">
    <property type="entry name" value="Trp_repress"/>
</dbReference>
<dbReference type="PANTHER" id="PTHR40080:SF1">
    <property type="entry name" value="TRPR-LIKE PROTEIN YERC_YECD"/>
    <property type="match status" value="1"/>
</dbReference>
<reference evidence="1 2" key="1">
    <citation type="journal article" date="2016" name="Nat. Commun.">
        <title>Thousands of microbial genomes shed light on interconnected biogeochemical processes in an aquifer system.</title>
        <authorList>
            <person name="Anantharaman K."/>
            <person name="Brown C.T."/>
            <person name="Hug L.A."/>
            <person name="Sharon I."/>
            <person name="Castelle C.J."/>
            <person name="Probst A.J."/>
            <person name="Thomas B.C."/>
            <person name="Singh A."/>
            <person name="Wilkins M.J."/>
            <person name="Karaoz U."/>
            <person name="Brodie E.L."/>
            <person name="Williams K.H."/>
            <person name="Hubbard S.S."/>
            <person name="Banfield J.F."/>
        </authorList>
    </citation>
    <scope>NUCLEOTIDE SEQUENCE [LARGE SCALE GENOMIC DNA]</scope>
</reference>
<dbReference type="AlphaFoldDB" id="A0A1G2QWW4"/>
<dbReference type="EMBL" id="MHTS01000014">
    <property type="protein sequence ID" value="OHA64502.1"/>
    <property type="molecule type" value="Genomic_DNA"/>
</dbReference>
<name>A0A1G2QWW4_9BACT</name>
<proteinExistence type="predicted"/>
<protein>
    <recommendedName>
        <fullName evidence="3">TrpR, YerC/YecD</fullName>
    </recommendedName>
</protein>